<evidence type="ECO:0000256" key="1">
    <source>
        <dbReference type="SAM" id="MobiDB-lite"/>
    </source>
</evidence>
<gene>
    <name evidence="3" type="primary">SOSTDC1</name>
</gene>
<keyword evidence="2" id="KW-1185">Reference proteome</keyword>
<dbReference type="Proteomes" id="UP001652622">
    <property type="component" value="Unplaced"/>
</dbReference>
<accession>A0ABM3YZW3</accession>
<reference evidence="3" key="1">
    <citation type="submission" date="2025-08" db="UniProtKB">
        <authorList>
            <consortium name="RefSeq"/>
        </authorList>
    </citation>
    <scope>IDENTIFICATION</scope>
    <source>
        <tissue evidence="3">Blood</tissue>
    </source>
</reference>
<evidence type="ECO:0000313" key="3">
    <source>
        <dbReference type="RefSeq" id="XP_060541661.1"/>
    </source>
</evidence>
<name>A0ABM3YZW3_PANGU</name>
<proteinExistence type="predicted"/>
<evidence type="ECO:0000313" key="2">
    <source>
        <dbReference type="Proteomes" id="UP001652622"/>
    </source>
</evidence>
<dbReference type="GeneID" id="117655241"/>
<organism evidence="2 3">
    <name type="scientific">Pantherophis guttatus</name>
    <name type="common">Corn snake</name>
    <name type="synonym">Elaphe guttata</name>
    <dbReference type="NCBI Taxonomy" id="94885"/>
    <lineage>
        <taxon>Eukaryota</taxon>
        <taxon>Metazoa</taxon>
        <taxon>Chordata</taxon>
        <taxon>Craniata</taxon>
        <taxon>Vertebrata</taxon>
        <taxon>Euteleostomi</taxon>
        <taxon>Lepidosauria</taxon>
        <taxon>Squamata</taxon>
        <taxon>Bifurcata</taxon>
        <taxon>Unidentata</taxon>
        <taxon>Episquamata</taxon>
        <taxon>Toxicofera</taxon>
        <taxon>Serpentes</taxon>
        <taxon>Colubroidea</taxon>
        <taxon>Colubridae</taxon>
        <taxon>Colubrinae</taxon>
        <taxon>Pantherophis</taxon>
    </lineage>
</organism>
<sequence length="78" mass="8489">MPFGLWVSKELMSGYKTLEVSENISIDVSRLWLKPSDVLTKDGTEQLGVRGAPIRQDDASPAPMQSRAGIATAQGKEK</sequence>
<protein>
    <submittedName>
        <fullName evidence="3">Sclerostin domain-containing protein 1 isoform X2</fullName>
    </submittedName>
</protein>
<feature type="region of interest" description="Disordered" evidence="1">
    <location>
        <begin position="44"/>
        <end position="78"/>
    </location>
</feature>
<dbReference type="RefSeq" id="XP_060541661.1">
    <property type="nucleotide sequence ID" value="XM_060685678.1"/>
</dbReference>